<proteinExistence type="predicted"/>
<dbReference type="Proteomes" id="UP000277580">
    <property type="component" value="Unassembled WGS sequence"/>
</dbReference>
<dbReference type="InParanoid" id="A0A3N4KGF6"/>
<keyword evidence="2" id="KW-1185">Reference proteome</keyword>
<reference evidence="1 2" key="1">
    <citation type="journal article" date="2018" name="Nat. Ecol. Evol.">
        <title>Pezizomycetes genomes reveal the molecular basis of ectomycorrhizal truffle lifestyle.</title>
        <authorList>
            <person name="Murat C."/>
            <person name="Payen T."/>
            <person name="Noel B."/>
            <person name="Kuo A."/>
            <person name="Morin E."/>
            <person name="Chen J."/>
            <person name="Kohler A."/>
            <person name="Krizsan K."/>
            <person name="Balestrini R."/>
            <person name="Da Silva C."/>
            <person name="Montanini B."/>
            <person name="Hainaut M."/>
            <person name="Levati E."/>
            <person name="Barry K.W."/>
            <person name="Belfiori B."/>
            <person name="Cichocki N."/>
            <person name="Clum A."/>
            <person name="Dockter R.B."/>
            <person name="Fauchery L."/>
            <person name="Guy J."/>
            <person name="Iotti M."/>
            <person name="Le Tacon F."/>
            <person name="Lindquist E.A."/>
            <person name="Lipzen A."/>
            <person name="Malagnac F."/>
            <person name="Mello A."/>
            <person name="Molinier V."/>
            <person name="Miyauchi S."/>
            <person name="Poulain J."/>
            <person name="Riccioni C."/>
            <person name="Rubini A."/>
            <person name="Sitrit Y."/>
            <person name="Splivallo R."/>
            <person name="Traeger S."/>
            <person name="Wang M."/>
            <person name="Zifcakova L."/>
            <person name="Wipf D."/>
            <person name="Zambonelli A."/>
            <person name="Paolocci F."/>
            <person name="Nowrousian M."/>
            <person name="Ottonello S."/>
            <person name="Baldrian P."/>
            <person name="Spatafora J.W."/>
            <person name="Henrissat B."/>
            <person name="Nagy L.G."/>
            <person name="Aury J.M."/>
            <person name="Wincker P."/>
            <person name="Grigoriev I.V."/>
            <person name="Bonfante P."/>
            <person name="Martin F.M."/>
        </authorList>
    </citation>
    <scope>NUCLEOTIDE SEQUENCE [LARGE SCALE GENOMIC DNA]</scope>
    <source>
        <strain evidence="1 2">CCBAS932</strain>
    </source>
</reference>
<gene>
    <name evidence="1" type="ORF">P167DRAFT_337720</name>
</gene>
<accession>A0A3N4KGF6</accession>
<name>A0A3N4KGF6_9PEZI</name>
<evidence type="ECO:0000313" key="1">
    <source>
        <dbReference type="EMBL" id="RPB08548.1"/>
    </source>
</evidence>
<organism evidence="1 2">
    <name type="scientific">Morchella conica CCBAS932</name>
    <dbReference type="NCBI Taxonomy" id="1392247"/>
    <lineage>
        <taxon>Eukaryota</taxon>
        <taxon>Fungi</taxon>
        <taxon>Dikarya</taxon>
        <taxon>Ascomycota</taxon>
        <taxon>Pezizomycotina</taxon>
        <taxon>Pezizomycetes</taxon>
        <taxon>Pezizales</taxon>
        <taxon>Morchellaceae</taxon>
        <taxon>Morchella</taxon>
    </lineage>
</organism>
<dbReference type="EMBL" id="ML119161">
    <property type="protein sequence ID" value="RPB08548.1"/>
    <property type="molecule type" value="Genomic_DNA"/>
</dbReference>
<dbReference type="AlphaFoldDB" id="A0A3N4KGF6"/>
<sequence>MSVPSTCFLCIVEKDSWCIRCIPCAAVRALRARGWMEAGAPPASNVECLPVPRFSTLPITPLKKKETLLLSQPPLLHLRPVHSIPALCCSNCISSSYHTLHILHFVTFRSTLLSSSHAFPRSVNHIPAIQASAAPLHPARISHSSLILLHPFSSNLTFLIYIPSNCIKYPWYTSRSSYSHLLRESITIYFTLDNSPSHAI</sequence>
<protein>
    <submittedName>
        <fullName evidence="1">Uncharacterized protein</fullName>
    </submittedName>
</protein>
<evidence type="ECO:0000313" key="2">
    <source>
        <dbReference type="Proteomes" id="UP000277580"/>
    </source>
</evidence>